<keyword evidence="2" id="KW-0732">Signal</keyword>
<keyword evidence="3" id="KW-1133">Transmembrane helix</keyword>
<dbReference type="Proteomes" id="UP000800092">
    <property type="component" value="Unassembled WGS sequence"/>
</dbReference>
<proteinExistence type="inferred from homology"/>
<evidence type="ECO:0000313" key="4">
    <source>
        <dbReference type="EMBL" id="KAF2231918.1"/>
    </source>
</evidence>
<accession>A0A6A6H252</accession>
<evidence type="ECO:0000256" key="2">
    <source>
        <dbReference type="ARBA" id="ARBA00022729"/>
    </source>
</evidence>
<name>A0A6A6H252_VIRVR</name>
<dbReference type="InterPro" id="IPR018559">
    <property type="entry name" value="DUF2015"/>
</dbReference>
<keyword evidence="5" id="KW-1185">Reference proteome</keyword>
<dbReference type="PANTHER" id="PTHR28023">
    <property type="entry name" value="UPF0357 PROTEIN YCL012C"/>
    <property type="match status" value="1"/>
</dbReference>
<evidence type="ECO:0000256" key="3">
    <source>
        <dbReference type="SAM" id="Phobius"/>
    </source>
</evidence>
<gene>
    <name evidence="4" type="ORF">EV356DRAFT_470969</name>
</gene>
<protein>
    <submittedName>
        <fullName evidence="4">Uncharacterized protein</fullName>
    </submittedName>
</protein>
<dbReference type="PANTHER" id="PTHR28023:SF1">
    <property type="entry name" value="UPF0357 PROTEIN YCL012C"/>
    <property type="match status" value="1"/>
</dbReference>
<comment type="similarity">
    <text evidence="1">Belongs to the UPF0357 family.</text>
</comment>
<dbReference type="AlphaFoldDB" id="A0A6A6H252"/>
<evidence type="ECO:0000256" key="1">
    <source>
        <dbReference type="ARBA" id="ARBA00008325"/>
    </source>
</evidence>
<dbReference type="Pfam" id="PF09435">
    <property type="entry name" value="DUF2015"/>
    <property type="match status" value="1"/>
</dbReference>
<reference evidence="4" key="1">
    <citation type="journal article" date="2020" name="Stud. Mycol.">
        <title>101 Dothideomycetes genomes: a test case for predicting lifestyles and emergence of pathogens.</title>
        <authorList>
            <person name="Haridas S."/>
            <person name="Albert R."/>
            <person name="Binder M."/>
            <person name="Bloem J."/>
            <person name="Labutti K."/>
            <person name="Salamov A."/>
            <person name="Andreopoulos B."/>
            <person name="Baker S."/>
            <person name="Barry K."/>
            <person name="Bills G."/>
            <person name="Bluhm B."/>
            <person name="Cannon C."/>
            <person name="Castanera R."/>
            <person name="Culley D."/>
            <person name="Daum C."/>
            <person name="Ezra D."/>
            <person name="Gonzalez J."/>
            <person name="Henrissat B."/>
            <person name="Kuo A."/>
            <person name="Liang C."/>
            <person name="Lipzen A."/>
            <person name="Lutzoni F."/>
            <person name="Magnuson J."/>
            <person name="Mondo S."/>
            <person name="Nolan M."/>
            <person name="Ohm R."/>
            <person name="Pangilinan J."/>
            <person name="Park H.-J."/>
            <person name="Ramirez L."/>
            <person name="Alfaro M."/>
            <person name="Sun H."/>
            <person name="Tritt A."/>
            <person name="Yoshinaga Y."/>
            <person name="Zwiers L.-H."/>
            <person name="Turgeon B."/>
            <person name="Goodwin S."/>
            <person name="Spatafora J."/>
            <person name="Crous P."/>
            <person name="Grigoriev I."/>
        </authorList>
    </citation>
    <scope>NUCLEOTIDE SEQUENCE</scope>
    <source>
        <strain evidence="4">Tuck. ex Michener</strain>
    </source>
</reference>
<sequence>MGYILYGLSLACLIFATVLYLTRDHWTPYAPAVPYLTVEGPLPSFITRHLPLFSSTSSGTRPAYTRVPGGSFTDDISAGLSSSNFDLSPNLEAGDSRQGLDDEAKEAVKRIMTRRKCGFDEARVIWLRERMRRENVAEDGTPRDPKAVFFS</sequence>
<keyword evidence="3" id="KW-0812">Transmembrane</keyword>
<organism evidence="4 5">
    <name type="scientific">Viridothelium virens</name>
    <name type="common">Speckled blister lichen</name>
    <name type="synonym">Trypethelium virens</name>
    <dbReference type="NCBI Taxonomy" id="1048519"/>
    <lineage>
        <taxon>Eukaryota</taxon>
        <taxon>Fungi</taxon>
        <taxon>Dikarya</taxon>
        <taxon>Ascomycota</taxon>
        <taxon>Pezizomycotina</taxon>
        <taxon>Dothideomycetes</taxon>
        <taxon>Dothideomycetes incertae sedis</taxon>
        <taxon>Trypetheliales</taxon>
        <taxon>Trypetheliaceae</taxon>
        <taxon>Viridothelium</taxon>
    </lineage>
</organism>
<evidence type="ECO:0000313" key="5">
    <source>
        <dbReference type="Proteomes" id="UP000800092"/>
    </source>
</evidence>
<dbReference type="EMBL" id="ML991821">
    <property type="protein sequence ID" value="KAF2231918.1"/>
    <property type="molecule type" value="Genomic_DNA"/>
</dbReference>
<dbReference type="OrthoDB" id="447314at2759"/>
<keyword evidence="3" id="KW-0472">Membrane</keyword>
<feature type="transmembrane region" description="Helical" evidence="3">
    <location>
        <begin position="6"/>
        <end position="22"/>
    </location>
</feature>